<accession>A0A7X3KB95</accession>
<evidence type="ECO:0000313" key="3">
    <source>
        <dbReference type="Proteomes" id="UP000443353"/>
    </source>
</evidence>
<reference evidence="2 3" key="1">
    <citation type="submission" date="2019-12" db="EMBL/GenBank/DDBJ databases">
        <authorList>
            <person name="Li C."/>
            <person name="Zhao J."/>
        </authorList>
    </citation>
    <scope>NUCLEOTIDE SEQUENCE [LARGE SCALE GENOMIC DNA]</scope>
    <source>
        <strain evidence="2 3">NEAU-DD11</strain>
    </source>
</reference>
<keyword evidence="3" id="KW-1185">Reference proteome</keyword>
<dbReference type="RefSeq" id="WP_160410893.1">
    <property type="nucleotide sequence ID" value="NZ_WSES01000016.1"/>
</dbReference>
<comment type="caution">
    <text evidence="2">The sequence shown here is derived from an EMBL/GenBank/DDBJ whole genome shotgun (WGS) entry which is preliminary data.</text>
</comment>
<dbReference type="AlphaFoldDB" id="A0A7X3KB95"/>
<protein>
    <submittedName>
        <fullName evidence="2">Uncharacterized protein</fullName>
    </submittedName>
</protein>
<keyword evidence="1" id="KW-0472">Membrane</keyword>
<name>A0A7X3KB95_9BURK</name>
<dbReference type="Proteomes" id="UP000443353">
    <property type="component" value="Unassembled WGS sequence"/>
</dbReference>
<organism evidence="2 3">
    <name type="scientific">Massilia cellulosiltytica</name>
    <dbReference type="NCBI Taxonomy" id="2683234"/>
    <lineage>
        <taxon>Bacteria</taxon>
        <taxon>Pseudomonadati</taxon>
        <taxon>Pseudomonadota</taxon>
        <taxon>Betaproteobacteria</taxon>
        <taxon>Burkholderiales</taxon>
        <taxon>Oxalobacteraceae</taxon>
        <taxon>Telluria group</taxon>
        <taxon>Massilia</taxon>
    </lineage>
</organism>
<keyword evidence="1" id="KW-1133">Transmembrane helix</keyword>
<proteinExistence type="predicted"/>
<gene>
    <name evidence="2" type="ORF">GPY61_31525</name>
</gene>
<keyword evidence="1" id="KW-0812">Transmembrane</keyword>
<evidence type="ECO:0000256" key="1">
    <source>
        <dbReference type="SAM" id="Phobius"/>
    </source>
</evidence>
<sequence length="155" mass="16944">MSEPRTTREALIAQMLGDLDGLLTRVEQLPKAIAEAETRLASASRVLNDASDKYRIAVTVFTEEAKRTLTEYLEQKASQVGTLTVEERRAVIEDAVRYAYRIHASRSVAQHKSDRDGSASADRLPAHCRLLEHGVTAVLASVLTAALVLVVVVFG</sequence>
<evidence type="ECO:0000313" key="2">
    <source>
        <dbReference type="EMBL" id="MVW64457.1"/>
    </source>
</evidence>
<feature type="transmembrane region" description="Helical" evidence="1">
    <location>
        <begin position="130"/>
        <end position="154"/>
    </location>
</feature>
<dbReference type="EMBL" id="WSES01000016">
    <property type="protein sequence ID" value="MVW64457.1"/>
    <property type="molecule type" value="Genomic_DNA"/>
</dbReference>